<dbReference type="Pfam" id="PF08393">
    <property type="entry name" value="DHC_N2"/>
    <property type="match status" value="1"/>
</dbReference>
<keyword evidence="3" id="KW-1185">Reference proteome</keyword>
<dbReference type="GeneID" id="113397607"/>
<evidence type="ECO:0000313" key="4">
    <source>
        <dbReference type="RefSeq" id="XP_064074283.1"/>
    </source>
</evidence>
<evidence type="ECO:0000259" key="2">
    <source>
        <dbReference type="PROSITE" id="PS50878"/>
    </source>
</evidence>
<dbReference type="CDD" id="cd00304">
    <property type="entry name" value="RT_like"/>
    <property type="match status" value="1"/>
</dbReference>
<dbReference type="Pfam" id="PF00078">
    <property type="entry name" value="RVT_1"/>
    <property type="match status" value="1"/>
</dbReference>
<name>A0ABM4ASK7_VANTA</name>
<accession>A0ABM4ASK7</accession>
<organism evidence="3 4">
    <name type="scientific">Vanessa tameamea</name>
    <name type="common">Kamehameha butterfly</name>
    <dbReference type="NCBI Taxonomy" id="334116"/>
    <lineage>
        <taxon>Eukaryota</taxon>
        <taxon>Metazoa</taxon>
        <taxon>Ecdysozoa</taxon>
        <taxon>Arthropoda</taxon>
        <taxon>Hexapoda</taxon>
        <taxon>Insecta</taxon>
        <taxon>Pterygota</taxon>
        <taxon>Neoptera</taxon>
        <taxon>Endopterygota</taxon>
        <taxon>Lepidoptera</taxon>
        <taxon>Glossata</taxon>
        <taxon>Ditrysia</taxon>
        <taxon>Papilionoidea</taxon>
        <taxon>Nymphalidae</taxon>
        <taxon>Nymphalinae</taxon>
        <taxon>Vanessa</taxon>
    </lineage>
</organism>
<dbReference type="SUPFAM" id="SSF56672">
    <property type="entry name" value="DNA/RNA polymerases"/>
    <property type="match status" value="1"/>
</dbReference>
<feature type="domain" description="Reverse transcriptase" evidence="2">
    <location>
        <begin position="617"/>
        <end position="850"/>
    </location>
</feature>
<dbReference type="PANTHER" id="PTHR21301">
    <property type="entry name" value="REVERSE TRANSCRIPTASE"/>
    <property type="match status" value="1"/>
</dbReference>
<dbReference type="InterPro" id="IPR000477">
    <property type="entry name" value="RT_dom"/>
</dbReference>
<dbReference type="Pfam" id="PF26215">
    <property type="entry name" value="HTH_animal"/>
    <property type="match status" value="1"/>
</dbReference>
<dbReference type="PANTHER" id="PTHR21301:SF11">
    <property type="entry name" value="GIY-YIG DOMAIN-CONTAINING PROTEIN"/>
    <property type="match status" value="1"/>
</dbReference>
<dbReference type="InterPro" id="IPR013602">
    <property type="entry name" value="Dynein_heavy_linker"/>
</dbReference>
<dbReference type="RefSeq" id="XP_064074283.1">
    <property type="nucleotide sequence ID" value="XM_064218213.1"/>
</dbReference>
<evidence type="ECO:0000256" key="1">
    <source>
        <dbReference type="SAM" id="Coils"/>
    </source>
</evidence>
<reference evidence="4" key="2">
    <citation type="submission" date="2025-08" db="UniProtKB">
        <authorList>
            <consortium name="RefSeq"/>
        </authorList>
    </citation>
    <scope>IDENTIFICATION</scope>
    <source>
        <tissue evidence="4">Whole body</tissue>
    </source>
</reference>
<keyword evidence="1" id="KW-0175">Coiled coil</keyword>
<evidence type="ECO:0000313" key="3">
    <source>
        <dbReference type="Proteomes" id="UP001652626"/>
    </source>
</evidence>
<dbReference type="Proteomes" id="UP001652626">
    <property type="component" value="Chromosome 3"/>
</dbReference>
<proteinExistence type="predicted"/>
<sequence>MDTDLLAKQSEWKKGIKDIRDIIEKVEANGYKNTDMWRSHWDFQLYKTLEFQYIKTLLALHKHFPKVRVDMVLRDRTVRLQPPLEEIRVQHYSQLRRLVSLPNHFVGLRANIADEKSIFASIVEKHGWLGNRAVRELEAALRAARGACARWARRAALACVRDLDALCARRLRRVADWEDNFKACKALGQAVAKMTFDDEKIEWITIGTVTLRREFEAQTRNLWACLMSSLQASCRDDAVALESFMANATVMLENKELPKNAKDLAEISSKQQALQEQMPEMEKTVEDLKRKGYLLRTWGGDSSIDNTIQDWEKLREQILSQREMFNHQAEIVKSNLKGSWENLHGEVEAWVSRCGRLERAHAGMRQRARDALRAAADAQRLLAARAQLATECDKFNMKLEISDTWREAERLMNDLLSLWTVLKEYDDEFEELAGQEWIIFQKKLHVLDDFVAKWNSQLEPYTNVTLYIKQELENYCDLTTALKYLRGSDFTENHWREVFSLIELEYIKPETLLVKDLLKVGPNIKTQMKTLQKISAAASSEATIRCALNELELWFAGARLALVQRADKAQRRISIVTNYKEMMSKVEEQQWVVSSAGAAGASGGAWEARLGAAHRLARAAHHAQRRNIQPPKLYGLPKIHKPNIPLRPIVSQIDSPTYELAKHVSKVLQPLAGQTKSHVKDSRRFVDILRSTTVDPDDLMVSFDVESLFTNVPVSECMDVIKVKLQLNNIPAEYIKLLHHCLETSYFVYQGEYYLQIDGVAMGSPVAPLVANIWMEHFEEIAMSTAKAVTTIKLWKRYVDDVFAIIKGDSDSATNCLNHLNSIHSKIKFTCEMEKNRKMAFLDVEIGVRMDGTVSHTVYRKTTHTDRYLHANSHHHPRHLNAVVASLTNRAYDLCDEDHLQSELAHVEKVLQRNGYKVGNTATRDHKLLRQYRVERQPAFMPYVKGVTDKIARVLGKYAMKTIFTPFKKIGQMLRSPKDSFPLEKTRSLQNRL</sequence>
<gene>
    <name evidence="4" type="primary">LOC113397607</name>
</gene>
<reference evidence="3" key="1">
    <citation type="submission" date="2025-05" db="UniProtKB">
        <authorList>
            <consortium name="RefSeq"/>
        </authorList>
    </citation>
    <scope>NUCLEOTIDE SEQUENCE [LARGE SCALE GENOMIC DNA]</scope>
</reference>
<dbReference type="InterPro" id="IPR058912">
    <property type="entry name" value="HTH_animal"/>
</dbReference>
<dbReference type="InterPro" id="IPR043502">
    <property type="entry name" value="DNA/RNA_pol_sf"/>
</dbReference>
<dbReference type="PROSITE" id="PS50878">
    <property type="entry name" value="RT_POL"/>
    <property type="match status" value="1"/>
</dbReference>
<feature type="coiled-coil region" evidence="1">
    <location>
        <begin position="264"/>
        <end position="291"/>
    </location>
</feature>
<protein>
    <submittedName>
        <fullName evidence="4">Cytoplasmic dynein 2 heavy chain 1-like</fullName>
    </submittedName>
</protein>